<gene>
    <name evidence="1" type="ORF">SAMN04487891_107232</name>
    <name evidence="2" type="ORF">SAMN05216293_1772</name>
</gene>
<dbReference type="AlphaFoldDB" id="A0A1M6UU89"/>
<dbReference type="OrthoDB" id="1489185at2"/>
<keyword evidence="4" id="KW-1185">Reference proteome</keyword>
<evidence type="ECO:0000313" key="2">
    <source>
        <dbReference type="EMBL" id="SHK72671.1"/>
    </source>
</evidence>
<accession>A0A1M6UU89</accession>
<evidence type="ECO:0000313" key="1">
    <source>
        <dbReference type="EMBL" id="SFC23533.1"/>
    </source>
</evidence>
<dbReference type="Proteomes" id="UP000198940">
    <property type="component" value="Unassembled WGS sequence"/>
</dbReference>
<evidence type="ECO:0000313" key="3">
    <source>
        <dbReference type="Proteomes" id="UP000184031"/>
    </source>
</evidence>
<organism evidence="2 3">
    <name type="scientific">Flagellimonas taeanensis</name>
    <dbReference type="NCBI Taxonomy" id="1005926"/>
    <lineage>
        <taxon>Bacteria</taxon>
        <taxon>Pseudomonadati</taxon>
        <taxon>Bacteroidota</taxon>
        <taxon>Flavobacteriia</taxon>
        <taxon>Flavobacteriales</taxon>
        <taxon>Flavobacteriaceae</taxon>
        <taxon>Flagellimonas</taxon>
    </lineage>
</organism>
<dbReference type="EMBL" id="FOKU01000007">
    <property type="protein sequence ID" value="SFC23533.1"/>
    <property type="molecule type" value="Genomic_DNA"/>
</dbReference>
<dbReference type="STRING" id="1055723.SAMN05216293_1772"/>
<comment type="caution">
    <text evidence="2">The sequence shown here is derived from an EMBL/GenBank/DDBJ whole genome shotgun (WGS) entry which is preliminary data.</text>
</comment>
<protein>
    <submittedName>
        <fullName evidence="2">Gliding motility-associated C-terminal domain-containing protein</fullName>
    </submittedName>
</protein>
<dbReference type="EMBL" id="FRAT01000004">
    <property type="protein sequence ID" value="SHK72671.1"/>
    <property type="molecule type" value="Genomic_DNA"/>
</dbReference>
<reference evidence="2 3" key="1">
    <citation type="submission" date="2016-11" db="EMBL/GenBank/DDBJ databases">
        <authorList>
            <person name="Varghese N."/>
            <person name="Submissions S."/>
        </authorList>
    </citation>
    <scope>NUCLEOTIDE SEQUENCE [LARGE SCALE GENOMIC DNA]</scope>
    <source>
        <strain evidence="2 3">CGMCC 1.12174</strain>
        <strain evidence="1 4">DSM 26351</strain>
    </source>
</reference>
<dbReference type="Proteomes" id="UP000184031">
    <property type="component" value="Unassembled WGS sequence"/>
</dbReference>
<dbReference type="RefSeq" id="WP_072878957.1">
    <property type="nucleotide sequence ID" value="NZ_FOKU01000007.1"/>
</dbReference>
<dbReference type="Pfam" id="PF13585">
    <property type="entry name" value="CHU_C"/>
    <property type="match status" value="1"/>
</dbReference>
<evidence type="ECO:0000313" key="4">
    <source>
        <dbReference type="Proteomes" id="UP000198940"/>
    </source>
</evidence>
<name>A0A1M6UU89_9FLAO</name>
<sequence length="411" mass="45574">MNKKRNLLILVALCTGVFIWGQTSNSGVLAIMPNTELSVLDDLENTSSATLFNDGQLYLFGNIGNEGDWTYSYDTGTTHFVGQRDQYATGGQMYELYNSVFDMAGEARGIIVDATWSLNGNSDFINGVVQNRSGGVIVFENGATHNGASDASFLDGTALKAGNEAFDFPIGHNQYHRNAQVSALSNITDLVSATYYLENSNEIHPHDLAVGIIEFIDDKEYWVLEQVDGNAPVVLTLGWNQETTADELLADPSAIHIVRWDPVQGFWVDEGSVVDVNSETVTTISEISGYGMFTLARIKKEELLPENLVVYNSITANQDGTNDFFFIDGISKYPDNELVIFNRWGTKVYEAKGYNETDNVFRGYSQAPTTYKSEEKLPAGTYFYVLRYNYGNDGEIRIAKKAGYLYINAND</sequence>
<proteinExistence type="predicted"/>